<feature type="region of interest" description="Disordered" evidence="1">
    <location>
        <begin position="469"/>
        <end position="497"/>
    </location>
</feature>
<name>A0A1F5Z3B5_9BACT</name>
<accession>A0A1F5Z3B5</accession>
<dbReference type="AlphaFoldDB" id="A0A1F5Z3B5"/>
<gene>
    <name evidence="2" type="ORF">A3F83_16565</name>
</gene>
<reference evidence="2 3" key="1">
    <citation type="journal article" date="2016" name="Nat. Commun.">
        <title>Thousands of microbial genomes shed light on interconnected biogeochemical processes in an aquifer system.</title>
        <authorList>
            <person name="Anantharaman K."/>
            <person name="Brown C.T."/>
            <person name="Hug L.A."/>
            <person name="Sharon I."/>
            <person name="Castelle C.J."/>
            <person name="Probst A.J."/>
            <person name="Thomas B.C."/>
            <person name="Singh A."/>
            <person name="Wilkins M.J."/>
            <person name="Karaoz U."/>
            <person name="Brodie E.L."/>
            <person name="Williams K.H."/>
            <person name="Hubbard S.S."/>
            <person name="Banfield J.F."/>
        </authorList>
    </citation>
    <scope>NUCLEOTIDE SEQUENCE [LARGE SCALE GENOMIC DNA]</scope>
</reference>
<evidence type="ECO:0000313" key="2">
    <source>
        <dbReference type="EMBL" id="OGG06948.1"/>
    </source>
</evidence>
<dbReference type="Proteomes" id="UP000179129">
    <property type="component" value="Unassembled WGS sequence"/>
</dbReference>
<dbReference type="EMBL" id="MFIX01000002">
    <property type="protein sequence ID" value="OGG06948.1"/>
    <property type="molecule type" value="Genomic_DNA"/>
</dbReference>
<protein>
    <submittedName>
        <fullName evidence="2">Uncharacterized protein</fullName>
    </submittedName>
</protein>
<evidence type="ECO:0000313" key="3">
    <source>
        <dbReference type="Proteomes" id="UP000179129"/>
    </source>
</evidence>
<organism evidence="2 3">
    <name type="scientific">Candidatus Glassbacteria bacterium RIFCSPLOWO2_12_FULL_58_11</name>
    <dbReference type="NCBI Taxonomy" id="1817867"/>
    <lineage>
        <taxon>Bacteria</taxon>
        <taxon>Candidatus Glassiibacteriota</taxon>
    </lineage>
</organism>
<comment type="caution">
    <text evidence="2">The sequence shown here is derived from an EMBL/GenBank/DDBJ whole genome shotgun (WGS) entry which is preliminary data.</text>
</comment>
<proteinExistence type="predicted"/>
<sequence length="497" mass="56258">MTGKMEAGNGKAALLGVLEQILADLCRERRPEDRPTKDDLLKFLNSRDRKLNLYFIRTLPRETVAALRKDPQLGLKLFSALRELVIGLKMPLLNPLRVKSLIREAAAYPMTEVRRDPDLWAARALAALPLGLEIPLPLVALRHLLALIQEELEKRAVALSSIAGLDGLYRYIERELAGTPLVELYVKRAFELAAARLEPGEVVSYYCLLAERVSGTLTRLPPSPEKDQTLLLIKELTGVQDPQNMKLMFKKNAMARADELMKEARSYDELFELRFFFSQIGERSNRKLLSRKAGELARKLNIRAEGYHLLEKLSMSEIDEDGLLELVPAVIGKSESFVLNAPVRFLDRLLKFYLETACPLLRRLRGEPEKVPRLIQNFKRRVGLLNIYRDLEHVAQVMQRKMVLAICNPQMLAGAPERVLGYLTRLPPEFYPPEVMKVLRNMVREKGGGYRFTPGDVLCIFAAYPPAEEEEEKGGGEKGPGRMAGRLPQPGNRKITD</sequence>
<evidence type="ECO:0000256" key="1">
    <source>
        <dbReference type="SAM" id="MobiDB-lite"/>
    </source>
</evidence>